<dbReference type="PANTHER" id="PTHR45527">
    <property type="entry name" value="NONRIBOSOMAL PEPTIDE SYNTHETASE"/>
    <property type="match status" value="1"/>
</dbReference>
<accession>A0ABU7RWT0</accession>
<protein>
    <submittedName>
        <fullName evidence="7">Amino acid adenylation domain-containing protein</fullName>
    </submittedName>
</protein>
<dbReference type="InterPro" id="IPR000873">
    <property type="entry name" value="AMP-dep_synth/lig_dom"/>
</dbReference>
<feature type="transmembrane region" description="Helical" evidence="5">
    <location>
        <begin position="1852"/>
        <end position="1874"/>
    </location>
</feature>
<evidence type="ECO:0000256" key="2">
    <source>
        <dbReference type="ARBA" id="ARBA00022450"/>
    </source>
</evidence>
<evidence type="ECO:0000313" key="8">
    <source>
        <dbReference type="Proteomes" id="UP001332243"/>
    </source>
</evidence>
<dbReference type="RefSeq" id="WP_331216044.1">
    <property type="nucleotide sequence ID" value="NZ_JAZGQK010000017.1"/>
</dbReference>
<keyword evidence="3" id="KW-0597">Phosphoprotein</keyword>
<dbReference type="InterPro" id="IPR029058">
    <property type="entry name" value="AB_hydrolase_fold"/>
</dbReference>
<evidence type="ECO:0000256" key="1">
    <source>
        <dbReference type="ARBA" id="ARBA00001957"/>
    </source>
</evidence>
<sequence>MSTLDSEHRVPDDRAGRVARLSEAKRAVLARRLGAVPAAPPVTVPRRDADAVPVLSWAQERLWFMEQFAPGAAGYTVPVVLRLRGPLDPDAVRRALDGCVARHDSLRTGFSATADGTPLVHLVAPAPVPLTVLTVDAGSPDPQSGGPSGASAGSPAAGSDGASAAEPDDGSDVEAATRALVAAELARPFDLTAPPLLRATLFRLGPEDHVLLLAIHHIVCDGWSAEVLVGEIRAHLAAEARGVPPALPEPPVRYADYAAWQRQRADSGGYADGATYWLHRLAGLPPLELPTDRVRPERQTFAGATHTFRIGAELTRRLVALGRRHNATPHMTLLAAYQVMLSQRSGQRDFAVGCPVAGRTVAELDPTVGLFLNMLTMRAELAGDPSFAQLLERTRDAALDAYAHQELPFERVVSQLKVARDVRRSPLFQVIFAFQSYGGRSIHPGPNTPAERVVPAAPLDPGAGPRIEPFDFAHPATRFDLELYVAPEADGGLHCTLVYNRDLFTSRTCLRFVDHLRHLLAGVVEAPDRRLSELDLLPADERDTLLRRWNRPAVPVTGPATLAELVEERVRRVPDTVAVRYEGRSVTYAELNARANQVAHRLRAAGVGRDDVVAVCAERSVELVVALLGVVKAGAAYLPLDPDHPARRLSFMLADSGARVLLRQRHVPALSDDPAVGTLPSDGPVPDTLLLDDPTTWADQPRHDPAPLAGPDDLAYVIYTSGSTGQPKGVLMTHRAVVNRLDWMQRTYRLGADDAVLQKTPAGFDVSVWEFFWPLASGARLVLARPGGHKDAAYLRDLIVAESVTVTHFVPSMLTVFLAEEVTGCRSLRLVVCSGEALAPGTAAEAVRALPGAELHNLYGPTEAAIDVSAWHCRPETLDGRSPVPIGHPIRNITLHVLNEHLDLVPVGAPGQLYIAGVGLARGYLGRPGLTAERFLADPYGPPGSRIYATGDLVRRRSDGAIEFLGRIDNQVKLRGLRIELGEIEVALRDQPGVAEVAVVAREDTPGDQRLVAYLVPGAGAAPEPARLRAALKESLPDYMVPSAFVPVEVLPLSPNGKLDRAALPAPQQTRAVETEFVEPRTATEEAVAAVWRAVLGLPRVGVHDDFFELGGHSLLGVQVVARLRTAVPAGGSPVSVMDLFTHATVARLAELLDTPVDQRGPRRLLHELTPAVPAGQRTRSLVCVPYGGGSAVVYQPLADALPAGHSLYSVSVPGHDLGLAEDPLPLAEVARRCVAEILERVSGPLVLYGHCGLGSALIVEIARQLDAAGRELEAVYIGAVFPFARPTGRVLSWLGPLLRQDRLASYRHQVNWLKSMGVDVDELGPEQARRIVQNMRHDFRAAEEYFTGLLDAGVPRLRAPVISVVGDRDPSTDYAQERYREWEFLGGRTALVVIDEGGHYFLKYRAEELAEIVTGTHVALAAGPTAASALAADRVSAASALAAAPTDAATLAADSASGRRLETGWWLDRYTSADGTETVPAPTTGGSAGPDSPGRPDHAGRGPAGAGGTARAPEPSMWRFLAVVGGQLASMTGSALTEFAVPIWIYTETGSLARFAIFFVVGLVPGMLVAPLAGAIVDRYDRRRVMLGGDIAALVVQLVFGLLLWTDNLRIWHIYVLLAALSCALTFQRLAFTSAVPQLVPKRYLGHANGFAQTAAGIAQFVVPLVAVGLMASIGLGGILAIDVVTYTVVIGTLLVLRFPATMAYRRRETLLAEIRGGLTYTLNHRGIRAMLLFFAVLNIFLGPLILLVSPLVLSFADLSQVGQVAFGGALGVVLGGLTMTVWGGPARRRMRGMLIGTAALAVCCLVAGLRPATAPVAAGVFGMMFALTLVNAIYATIVQVTVPQRFHGRVFALNTIVAWSTLPLGFAVIVPFGPRLLDPLLAEGGALAGTVGQVIGVGPGRGIGLMYLISAIAMVVLALTCLRVGILARFDTAVRQAPPDDLFGVSAREERRRQEPGLLPTAVATPGTARRGTVTPTVATRHNGTDEERRRGPAAPPSVDGSSGD</sequence>
<dbReference type="CDD" id="cd19531">
    <property type="entry name" value="LCL_NRPS-like"/>
    <property type="match status" value="1"/>
</dbReference>
<reference evidence="7 8" key="1">
    <citation type="submission" date="2024-01" db="EMBL/GenBank/DDBJ databases">
        <title>Genome insights into Plantactinospora sonchi sp. nov.</title>
        <authorList>
            <person name="Wang L."/>
        </authorList>
    </citation>
    <scope>NUCLEOTIDE SEQUENCE [LARGE SCALE GENOMIC DNA]</scope>
    <source>
        <strain evidence="7 8">NEAU-QY2</strain>
    </source>
</reference>
<name>A0ABU7RWT0_9ACTN</name>
<evidence type="ECO:0000256" key="4">
    <source>
        <dbReference type="SAM" id="MobiDB-lite"/>
    </source>
</evidence>
<keyword evidence="2" id="KW-0596">Phosphopantetheine</keyword>
<dbReference type="InterPro" id="IPR023213">
    <property type="entry name" value="CAT-like_dom_sf"/>
</dbReference>
<dbReference type="NCBIfam" id="TIGR01733">
    <property type="entry name" value="AA-adenyl-dom"/>
    <property type="match status" value="1"/>
</dbReference>
<dbReference type="PROSITE" id="PS50075">
    <property type="entry name" value="CARRIER"/>
    <property type="match status" value="1"/>
</dbReference>
<organism evidence="7 8">
    <name type="scientific">Plantactinospora sonchi</name>
    <dbReference type="NCBI Taxonomy" id="1544735"/>
    <lineage>
        <taxon>Bacteria</taxon>
        <taxon>Bacillati</taxon>
        <taxon>Actinomycetota</taxon>
        <taxon>Actinomycetes</taxon>
        <taxon>Micromonosporales</taxon>
        <taxon>Micromonosporaceae</taxon>
        <taxon>Plantactinospora</taxon>
    </lineage>
</organism>
<dbReference type="SUPFAM" id="SSF56801">
    <property type="entry name" value="Acetyl-CoA synthetase-like"/>
    <property type="match status" value="1"/>
</dbReference>
<dbReference type="InterPro" id="IPR020845">
    <property type="entry name" value="AMP-binding_CS"/>
</dbReference>
<dbReference type="SUPFAM" id="SSF53474">
    <property type="entry name" value="alpha/beta-Hydrolases"/>
    <property type="match status" value="1"/>
</dbReference>
<dbReference type="Gene3D" id="3.30.300.30">
    <property type="match status" value="1"/>
</dbReference>
<dbReference type="Pfam" id="PF00668">
    <property type="entry name" value="Condensation"/>
    <property type="match status" value="2"/>
</dbReference>
<feature type="region of interest" description="Disordered" evidence="4">
    <location>
        <begin position="134"/>
        <end position="173"/>
    </location>
</feature>
<dbReference type="SMART" id="SM00823">
    <property type="entry name" value="PKS_PP"/>
    <property type="match status" value="1"/>
</dbReference>
<feature type="compositionally biased region" description="Low complexity" evidence="4">
    <location>
        <begin position="134"/>
        <end position="165"/>
    </location>
</feature>
<dbReference type="EMBL" id="JAZGQK010000017">
    <property type="protein sequence ID" value="MEE6260935.1"/>
    <property type="molecule type" value="Genomic_DNA"/>
</dbReference>
<dbReference type="Pfam" id="PF07690">
    <property type="entry name" value="MFS_1"/>
    <property type="match status" value="1"/>
</dbReference>
<feature type="transmembrane region" description="Helical" evidence="5">
    <location>
        <begin position="1794"/>
        <end position="1812"/>
    </location>
</feature>
<dbReference type="InterPro" id="IPR045851">
    <property type="entry name" value="AMP-bd_C_sf"/>
</dbReference>
<evidence type="ECO:0000259" key="6">
    <source>
        <dbReference type="PROSITE" id="PS50075"/>
    </source>
</evidence>
<dbReference type="CDD" id="cd17646">
    <property type="entry name" value="A_NRPS_AB3403-like"/>
    <property type="match status" value="1"/>
</dbReference>
<feature type="transmembrane region" description="Helical" evidence="5">
    <location>
        <begin position="1586"/>
        <end position="1606"/>
    </location>
</feature>
<feature type="transmembrane region" description="Helical" evidence="5">
    <location>
        <begin position="1818"/>
        <end position="1840"/>
    </location>
</feature>
<keyword evidence="5" id="KW-0472">Membrane</keyword>
<comment type="caution">
    <text evidence="7">The sequence shown here is derived from an EMBL/GenBank/DDBJ whole genome shotgun (WGS) entry which is preliminary data.</text>
</comment>
<feature type="region of interest" description="Disordered" evidence="4">
    <location>
        <begin position="1947"/>
        <end position="2007"/>
    </location>
</feature>
<dbReference type="PROSITE" id="PS00012">
    <property type="entry name" value="PHOSPHOPANTETHEINE"/>
    <property type="match status" value="1"/>
</dbReference>
<feature type="transmembrane region" description="Helical" evidence="5">
    <location>
        <begin position="1675"/>
        <end position="1698"/>
    </location>
</feature>
<dbReference type="Pfam" id="PF13193">
    <property type="entry name" value="AMP-binding_C"/>
    <property type="match status" value="1"/>
</dbReference>
<dbReference type="PROSITE" id="PS00455">
    <property type="entry name" value="AMP_BINDING"/>
    <property type="match status" value="1"/>
</dbReference>
<dbReference type="Gene3D" id="3.40.50.1820">
    <property type="entry name" value="alpha/beta hydrolase"/>
    <property type="match status" value="1"/>
</dbReference>
<feature type="transmembrane region" description="Helical" evidence="5">
    <location>
        <begin position="1907"/>
        <end position="1928"/>
    </location>
</feature>
<gene>
    <name evidence="7" type="ORF">V1633_20835</name>
</gene>
<dbReference type="Gene3D" id="1.10.1200.10">
    <property type="entry name" value="ACP-like"/>
    <property type="match status" value="1"/>
</dbReference>
<feature type="transmembrane region" description="Helical" evidence="5">
    <location>
        <begin position="1766"/>
        <end position="1787"/>
    </location>
</feature>
<feature type="domain" description="Carrier" evidence="6">
    <location>
        <begin position="1079"/>
        <end position="1157"/>
    </location>
</feature>
<dbReference type="SUPFAM" id="SSF52777">
    <property type="entry name" value="CoA-dependent acyltransferases"/>
    <property type="match status" value="2"/>
</dbReference>
<dbReference type="InterPro" id="IPR011701">
    <property type="entry name" value="MFS"/>
</dbReference>
<keyword evidence="5" id="KW-0812">Transmembrane</keyword>
<dbReference type="Gene3D" id="3.30.559.10">
    <property type="entry name" value="Chloramphenicol acetyltransferase-like domain"/>
    <property type="match status" value="1"/>
</dbReference>
<dbReference type="InterPro" id="IPR009081">
    <property type="entry name" value="PP-bd_ACP"/>
</dbReference>
<dbReference type="Gene3D" id="3.30.559.30">
    <property type="entry name" value="Nonribosomal peptide synthetase, condensation domain"/>
    <property type="match status" value="1"/>
</dbReference>
<comment type="cofactor">
    <cofactor evidence="1">
        <name>pantetheine 4'-phosphate</name>
        <dbReference type="ChEBI" id="CHEBI:47942"/>
    </cofactor>
</comment>
<feature type="transmembrane region" description="Helical" evidence="5">
    <location>
        <begin position="1612"/>
        <end position="1633"/>
    </location>
</feature>
<keyword evidence="5" id="KW-1133">Transmembrane helix</keyword>
<dbReference type="InterPro" id="IPR006162">
    <property type="entry name" value="Ppantetheine_attach_site"/>
</dbReference>
<dbReference type="PANTHER" id="PTHR45527:SF1">
    <property type="entry name" value="FATTY ACID SYNTHASE"/>
    <property type="match status" value="1"/>
</dbReference>
<feature type="transmembrane region" description="Helical" evidence="5">
    <location>
        <begin position="1553"/>
        <end position="1574"/>
    </location>
</feature>
<dbReference type="InterPro" id="IPR001031">
    <property type="entry name" value="Thioesterase"/>
</dbReference>
<dbReference type="InterPro" id="IPR036736">
    <property type="entry name" value="ACP-like_sf"/>
</dbReference>
<dbReference type="Gene3D" id="2.30.38.10">
    <property type="entry name" value="Luciferase, Domain 3"/>
    <property type="match status" value="1"/>
</dbReference>
<dbReference type="InterPro" id="IPR025110">
    <property type="entry name" value="AMP-bd_C"/>
</dbReference>
<dbReference type="InterPro" id="IPR036259">
    <property type="entry name" value="MFS_trans_sf"/>
</dbReference>
<evidence type="ECO:0000256" key="3">
    <source>
        <dbReference type="ARBA" id="ARBA00022553"/>
    </source>
</evidence>
<dbReference type="Pfam" id="PF00501">
    <property type="entry name" value="AMP-binding"/>
    <property type="match status" value="1"/>
</dbReference>
<dbReference type="CDD" id="cd06173">
    <property type="entry name" value="MFS_MefA_like"/>
    <property type="match status" value="1"/>
</dbReference>
<dbReference type="InterPro" id="IPR010071">
    <property type="entry name" value="AA_adenyl_dom"/>
</dbReference>
<dbReference type="Proteomes" id="UP001332243">
    <property type="component" value="Unassembled WGS sequence"/>
</dbReference>
<keyword evidence="8" id="KW-1185">Reference proteome</keyword>
<feature type="region of interest" description="Disordered" evidence="4">
    <location>
        <begin position="1473"/>
        <end position="1513"/>
    </location>
</feature>
<evidence type="ECO:0000256" key="5">
    <source>
        <dbReference type="SAM" id="Phobius"/>
    </source>
</evidence>
<dbReference type="Gene3D" id="1.20.1250.20">
    <property type="entry name" value="MFS general substrate transporter like domains"/>
    <property type="match status" value="1"/>
</dbReference>
<proteinExistence type="predicted"/>
<dbReference type="SUPFAM" id="SSF103473">
    <property type="entry name" value="MFS general substrate transporter"/>
    <property type="match status" value="1"/>
</dbReference>
<feature type="transmembrane region" description="Helical" evidence="5">
    <location>
        <begin position="1645"/>
        <end position="1669"/>
    </location>
</feature>
<dbReference type="Gene3D" id="3.40.50.980">
    <property type="match status" value="2"/>
</dbReference>
<evidence type="ECO:0000313" key="7">
    <source>
        <dbReference type="EMBL" id="MEE6260935.1"/>
    </source>
</evidence>
<dbReference type="InterPro" id="IPR020806">
    <property type="entry name" value="PKS_PP-bd"/>
</dbReference>
<dbReference type="Pfam" id="PF00975">
    <property type="entry name" value="Thioesterase"/>
    <property type="match status" value="1"/>
</dbReference>
<dbReference type="InterPro" id="IPR001242">
    <property type="entry name" value="Condensation_dom"/>
</dbReference>
<feature type="transmembrane region" description="Helical" evidence="5">
    <location>
        <begin position="1733"/>
        <end position="1754"/>
    </location>
</feature>
<dbReference type="Pfam" id="PF00550">
    <property type="entry name" value="PP-binding"/>
    <property type="match status" value="1"/>
</dbReference>